<feature type="region of interest" description="Disordered" evidence="1">
    <location>
        <begin position="60"/>
        <end position="131"/>
    </location>
</feature>
<feature type="region of interest" description="Disordered" evidence="1">
    <location>
        <begin position="957"/>
        <end position="985"/>
    </location>
</feature>
<feature type="region of interest" description="Disordered" evidence="1">
    <location>
        <begin position="2801"/>
        <end position="3064"/>
    </location>
</feature>
<feature type="compositionally biased region" description="Basic and acidic residues" evidence="1">
    <location>
        <begin position="2491"/>
        <end position="2506"/>
    </location>
</feature>
<feature type="compositionally biased region" description="Polar residues" evidence="1">
    <location>
        <begin position="2610"/>
        <end position="2619"/>
    </location>
</feature>
<dbReference type="OMA" id="INKEEGH"/>
<keyword evidence="4" id="KW-1185">Reference proteome</keyword>
<feature type="compositionally biased region" description="Low complexity" evidence="1">
    <location>
        <begin position="2904"/>
        <end position="2921"/>
    </location>
</feature>
<proteinExistence type="predicted"/>
<feature type="compositionally biased region" description="Basic and acidic residues" evidence="1">
    <location>
        <begin position="2583"/>
        <end position="2594"/>
    </location>
</feature>
<feature type="compositionally biased region" description="Basic and acidic residues" evidence="1">
    <location>
        <begin position="1751"/>
        <end position="1771"/>
    </location>
</feature>
<feature type="region of interest" description="Disordered" evidence="1">
    <location>
        <begin position="1006"/>
        <end position="1033"/>
    </location>
</feature>
<reference evidence="4" key="3">
    <citation type="journal article" date="2012" name="PLoS Pathog.">
        <title>Comparative genomics of the apicomplexan parasites Toxoplasma gondii and Neospora caninum: Coccidia differing in host range and transmission strategy.</title>
        <authorList>
            <person name="Reid A.J."/>
            <person name="Vermont S.J."/>
            <person name="Cotton J.A."/>
            <person name="Harris D."/>
            <person name="Hill-Cawthorne G.A."/>
            <person name="Konen-Waisman S."/>
            <person name="Latham S.M."/>
            <person name="Mourier T."/>
            <person name="Norton R."/>
            <person name="Quail M.A."/>
            <person name="Sanders M."/>
            <person name="Shanmugam D."/>
            <person name="Sohal A."/>
            <person name="Wasmuth J.D."/>
            <person name="Brunk B."/>
            <person name="Grigg M.E."/>
            <person name="Howard J.C."/>
            <person name="Parkinson J."/>
            <person name="Roos D.S."/>
            <person name="Trees A.J."/>
            <person name="Berriman M."/>
            <person name="Pain A."/>
            <person name="Wastling J.M."/>
        </authorList>
    </citation>
    <scope>NUCLEOTIDE SEQUENCE [LARGE SCALE GENOMIC DNA]</scope>
    <source>
        <strain evidence="4">Liverpool</strain>
    </source>
</reference>
<feature type="compositionally biased region" description="Low complexity" evidence="1">
    <location>
        <begin position="759"/>
        <end position="770"/>
    </location>
</feature>
<feature type="region of interest" description="Disordered" evidence="1">
    <location>
        <begin position="1064"/>
        <end position="1097"/>
    </location>
</feature>
<feature type="compositionally biased region" description="Basic and acidic residues" evidence="1">
    <location>
        <begin position="60"/>
        <end position="79"/>
    </location>
</feature>
<feature type="compositionally biased region" description="Basic and acidic residues" evidence="1">
    <location>
        <begin position="1196"/>
        <end position="1211"/>
    </location>
</feature>
<reference evidence="2" key="1">
    <citation type="submission" date="2011-02" db="EMBL/GenBank/DDBJ databases">
        <authorList>
            <person name="Aslett M."/>
        </authorList>
    </citation>
    <scope>NUCLEOTIDE SEQUENCE</scope>
    <source>
        <strain evidence="2">Liverpool</strain>
    </source>
</reference>
<feature type="compositionally biased region" description="Polar residues" evidence="1">
    <location>
        <begin position="535"/>
        <end position="544"/>
    </location>
</feature>
<feature type="compositionally biased region" description="Polar residues" evidence="1">
    <location>
        <begin position="2246"/>
        <end position="2257"/>
    </location>
</feature>
<feature type="compositionally biased region" description="Low complexity" evidence="1">
    <location>
        <begin position="365"/>
        <end position="384"/>
    </location>
</feature>
<feature type="compositionally biased region" description="Basic and acidic residues" evidence="1">
    <location>
        <begin position="2453"/>
        <end position="2470"/>
    </location>
</feature>
<feature type="region of interest" description="Disordered" evidence="1">
    <location>
        <begin position="490"/>
        <end position="514"/>
    </location>
</feature>
<feature type="compositionally biased region" description="Basic residues" evidence="1">
    <location>
        <begin position="1733"/>
        <end position="1750"/>
    </location>
</feature>
<feature type="compositionally biased region" description="Low complexity" evidence="1">
    <location>
        <begin position="545"/>
        <end position="582"/>
    </location>
</feature>
<feature type="compositionally biased region" description="Low complexity" evidence="1">
    <location>
        <begin position="411"/>
        <end position="434"/>
    </location>
</feature>
<feature type="region of interest" description="Disordered" evidence="1">
    <location>
        <begin position="252"/>
        <end position="321"/>
    </location>
</feature>
<feature type="compositionally biased region" description="Basic and acidic residues" evidence="1">
    <location>
        <begin position="1130"/>
        <end position="1161"/>
    </location>
</feature>
<feature type="compositionally biased region" description="Basic and acidic residues" evidence="1">
    <location>
        <begin position="2704"/>
        <end position="2713"/>
    </location>
</feature>
<feature type="region of interest" description="Disordered" evidence="1">
    <location>
        <begin position="2165"/>
        <end position="2184"/>
    </location>
</feature>
<sequence>MIAEAIWEDANPAFSSRPSLSFVGLGGEETTVVPLGSAAEREKNQDILVCSGGAKKFERETVAHEEHVSSSRARREKEAGVNAEGEMGSIKKTEAMPGPQRSACRCECQGPEDPREEELQANNEPPREREISRSPLYWQLPRTLQEGHRTSAKYETKCKYALEALSSLSATSLSSCSFGFDETLVNRDSEIPLADLLPSSSQPIAGFLTSAEGSLHIPETHDKASVTACFSVAFPPAFSSSSASGDVCSSSYSPPLLASPTSTSASSSCPSSPSAKDEGEEHTDGDRQGETEDRARRSEEKPVRHRRRGVEPPPTRRQQESACLLFVDAPSPSRASLQYHAQHVAALSLPHKARPPCRAHRRSLSASACVAPSVRPSPSSPSCRTGEGRRTEKAQGPPSSGRSRGARDRASLGSSSPPSSQAAAASLSSPVQAPEASGARDRMQLPSPPRHHPEHGHAYSNEDLSICRRPCPFQSDKAFPEIGKAWSSCASQIRSTPKKTPAASNSLASAPLSASLSSSSGEAWLATSDARGASTLPSPSFPQTASVSPAASSVSSSRGSAYALPQKTSSASTSASPHASASHSFSSLASLPLVLSPPSLSPFVSLRTTDAPSLPRGEADEARPGRETPSPPLPVSPRFEGNPTARKTGESLCGVASASPARPRPAASLSPSSPSSPSHSLGLASSCHSTGPCSPHRGVEKPEPWRGQRMEHRTAGAEQLRCQDGRDESQRERDSHASSASHPMRFSLSPPAAPPHSPVPSSSLPPAVSSLASHLTPFPSVSPISLSSPAMENLRVLKPELGHRHMESQGTSLFALLCAENLPTLLGATPPAASCLSTASASVAASGVHSHARLLSPALHSLLRDATDWQRQSGSPFPSSHADASRVLLATHSGHGRGPESLPCFASPCLGPVGSQTSSTSPFPAAALGPLASLASPSQAVPDALRVLLSRLVQPVASGRSDKASSTPTASTEAKTGEEGLLRESRRFAETDAHVGLGGLFPERRDAWTRDSHRPLECTRPAPTASSSENISRECLPGEKMMESERNNQKTKPDVLASQIHAVGADSKSAEQQTEAQRAGDNAAASESSATPHSSFSPLVPRGISLSSFSALSPPVVPLQPSGEGGTGRSRQDPPERDQWGEGARKRKRELENEDRRKRDLGSQPSCAPLESQEGGVSALPCVETSGKSKVVFQDAHGRSIDPGEGGEEKANASTRSLPGSAVKPGGETCRGERRERRSDRRAEEEGHDEWGEDFERANRRWEGRGICDRLQATREDVRECREPERGGREKTGEESDAKREGGTQREGEVGDRYGNQGERENAGEHGRLRTRKKGNTSQYFAGDNGEEGKSKLAGCREKEKPMGSQAGRDRRPEEIRGDVPEKILQNYQPLLLFLLQQAQREVLSQQEKNRAQFFPDFLSRQQSEDDRTRRPDDQGCCLSIPSLSPPPSSPPLSLMSSPPSSSLPSPLPSPPSSFPSSLPSSLSALGVSWTSSSLTSSLASSVSSLNSTLVSPLFPALSSSSLLPVLSSSLLSSSLFPSLAAAPVSAALQGRREELQGSAKPLSRFHLSERSPSISASSVAQPSFLPAFLSPLTSSASPPATLPSLLTPPLVSQYPTSSAILSSPSLKFTPFSSSPYRPASPPFRASRPFAAAPAASAAAPASNPLVVPPASPSLASSFPASPPSASLPPGLHHPRTCAVPSFASPAFSLLPFPSPLPAESYSHLLGTGLSHSRTHARAPTRGRRRKEIQKHHAFDMRQDDSSGSLDHDPSRLSSCLSSSVLSPTYPDHNLSSGSLPFPVRASVSSLGAAPAAWSPTPYSSASSAFGRSSSSSSLSTPGSHASSSASPSRLACFSPSTASCFRPLCSPAGAPSSFIEPNSSASTSSSPGSSTAPSSSPSPGSSTAPSSSPASSASSASSPPGSSLPCPLSSPASFSSSSELLSSFSVPSLSRSSSLSSLASSFSSRQSGLQAGRRPASVGPEVVPQSALKKRKRKREKPHPTAAETPASDSAVLRLSTSTETAEGDKLQNGGATSDETPRELSQFHEPPLSRHVPLTFVPSKRKPHGSSAVPEKRQRTALDASPRRFSVLASPSAPTWSSSASFSCNAENSANNKTARWLRPVAGGSGPLVGFPPAPPLFSASARSCVFSPQKSSTSLLPSASLSCASSCLSPQPAPPSSQSCASKFVPLPPSDLSGSSLPAPASPCASSSCLRLHSQACHVLPDASSCPGSEISTRLPVSDAPPVSSSQPCSPFQCASSSVASPLSSRAPCAVRLHTGASPKDSVPRQNDSSSKTASCARILCERSASSPDFRLPSSDSSTSSARAKERTLLLPPASLSPAGSVPCPPVLARATRVGHPLSSPREASPSSRAPPCSSVSPSQLATAKDENEEMGKSSRIRQQEVVRQRATEGWKTEREEGQEDAEGGREQNRQPTETRHPEERLPEMCQWKGDGRDRETGRGVYEESKVRKVGSLKAPVPEMWSHAGRVYVHERSAEQPAEKEGEGAAPQDTETTKRNASEEGEAAKDAEGEAGERQDERAARSAMHPLGVEREDRRDGRGAACVKLRDPKPEQVEPEEGWEDRRSQRRRSEEDCAQQRCLHEAAKPGSSESAGNSVSAARRQDEARGSSPRGPGGKTEIKKGKHITKAEMRLKAPGDSGEEDDARQAVAPGRRGVSRDNEGRERRDENVPGTPRASRRRRRGDVDLKEASRRPAAGRGNAEVHSLETGRSHGSRERAVDAFEDARTPKKETKSETPHRVSPLQSTPYLAREAAGDVAFERDVWNGVEERRVELYMEDFRNRKKEGSEDLKANRSIHGSLPTPEGRQKRDESPITNSKKRILAKASPAHRPNHTEARCPAGGVDGEEKDPDAGEEENLHDAACAKEARGNAARERRFERRTEATLALHRMGSVSPSSESSRSGETRPRGDTTERPEGEDREEPRPSLRDGRSEELEAEAAWQEQKDKETVSRDSDGPRPRATGIAVDQEQNAIPPCSRKRRAGREERRRVGEDANSSRPSSKRRDSREPRGKEKSEETREACEERRGGKSDRAVHRRFGERGS</sequence>
<feature type="compositionally biased region" description="Basic and acidic residues" evidence="1">
    <location>
        <begin position="3023"/>
        <end position="3064"/>
    </location>
</feature>
<evidence type="ECO:0000313" key="4">
    <source>
        <dbReference type="Proteomes" id="UP000007494"/>
    </source>
</evidence>
<dbReference type="GeneID" id="13445716"/>
<feature type="compositionally biased region" description="Polar residues" evidence="1">
    <location>
        <begin position="2287"/>
        <end position="2297"/>
    </location>
</feature>
<feature type="compositionally biased region" description="Basic and acidic residues" evidence="1">
    <location>
        <begin position="1423"/>
        <end position="1434"/>
    </location>
</feature>
<evidence type="ECO:0000313" key="2">
    <source>
        <dbReference type="EMBL" id="CBZ49510.1"/>
    </source>
</evidence>
<gene>
    <name evidence="3" type="ORF">BN1204_000080</name>
    <name evidence="2" type="ORF">NCLIV_000080</name>
</gene>
<dbReference type="Proteomes" id="UP000007494">
    <property type="component" value="Chromosome Ia"/>
</dbReference>
<feature type="compositionally biased region" description="Low complexity" evidence="1">
    <location>
        <begin position="1880"/>
        <end position="1937"/>
    </location>
</feature>
<feature type="compositionally biased region" description="Basic and acidic residues" evidence="1">
    <location>
        <begin position="1230"/>
        <end position="1245"/>
    </location>
</feature>
<feature type="compositionally biased region" description="Low complexity" evidence="1">
    <location>
        <begin position="2332"/>
        <end position="2342"/>
    </location>
</feature>
<reference evidence="3" key="4">
    <citation type="journal article" date="2015" name="PLoS ONE">
        <title>Comprehensive Evaluation of Toxoplasma gondii VEG and Neospora caninum LIV Genomes with Tachyzoite Stage Transcriptome and Proteome Defines Novel Transcript Features.</title>
        <authorList>
            <person name="Ramaprasad A."/>
            <person name="Mourier T."/>
            <person name="Naeem R."/>
            <person name="Malas T.B."/>
            <person name="Moussa E."/>
            <person name="Panigrahi A."/>
            <person name="Vermont S.J."/>
            <person name="Otto T.D."/>
            <person name="Wastling J."/>
            <person name="Pain A."/>
        </authorList>
    </citation>
    <scope>NUCLEOTIDE SEQUENCE</scope>
    <source>
        <strain evidence="3">Liverpool</strain>
    </source>
</reference>
<accession>F0V719</accession>
<feature type="region of interest" description="Disordered" evidence="1">
    <location>
        <begin position="365"/>
        <end position="458"/>
    </location>
</feature>
<feature type="compositionally biased region" description="Basic and acidic residues" evidence="1">
    <location>
        <begin position="2551"/>
        <end position="2575"/>
    </location>
</feature>
<feature type="compositionally biased region" description="Basic and acidic residues" evidence="1">
    <location>
        <begin position="2964"/>
        <end position="2979"/>
    </location>
</feature>
<protein>
    <submittedName>
        <fullName evidence="2">Uncharacterized protein</fullName>
    </submittedName>
</protein>
<evidence type="ECO:0000313" key="3">
    <source>
        <dbReference type="EMBL" id="CEL64089.1"/>
    </source>
</evidence>
<feature type="compositionally biased region" description="Low complexity" evidence="1">
    <location>
        <begin position="2360"/>
        <end position="2382"/>
    </location>
</feature>
<feature type="compositionally biased region" description="Low complexity" evidence="1">
    <location>
        <begin position="252"/>
        <end position="274"/>
    </location>
</feature>
<feature type="compositionally biased region" description="Low complexity" evidence="1">
    <location>
        <begin position="656"/>
        <end position="686"/>
    </location>
</feature>
<feature type="compositionally biased region" description="Basic and acidic residues" evidence="1">
    <location>
        <begin position="2514"/>
        <end position="2543"/>
    </location>
</feature>
<feature type="region of interest" description="Disordered" evidence="1">
    <location>
        <begin position="1115"/>
        <end position="1181"/>
    </location>
</feature>
<feature type="compositionally biased region" description="Low complexity" evidence="1">
    <location>
        <begin position="1452"/>
        <end position="1465"/>
    </location>
</feature>
<feature type="compositionally biased region" description="Basic and acidic residues" evidence="1">
    <location>
        <begin position="2801"/>
        <end position="2813"/>
    </location>
</feature>
<feature type="compositionally biased region" description="Basic and acidic residues" evidence="1">
    <location>
        <begin position="1347"/>
        <end position="1380"/>
    </location>
</feature>
<feature type="region of interest" description="Disordered" evidence="1">
    <location>
        <begin position="2229"/>
        <end position="2298"/>
    </location>
</feature>
<feature type="region of interest" description="Disordered" evidence="1">
    <location>
        <begin position="1415"/>
        <end position="1476"/>
    </location>
</feature>
<dbReference type="VEuPathDB" id="ToxoDB:NCLIV_000080"/>
<feature type="compositionally biased region" description="Basic and acidic residues" evidence="1">
    <location>
        <begin position="2677"/>
        <end position="2690"/>
    </location>
</feature>
<feature type="compositionally biased region" description="Basic and acidic residues" evidence="1">
    <location>
        <begin position="697"/>
        <end position="736"/>
    </location>
</feature>
<feature type="compositionally biased region" description="Basic residues" evidence="1">
    <location>
        <begin position="1989"/>
        <end position="1998"/>
    </location>
</feature>
<feature type="compositionally biased region" description="Basic and acidic residues" evidence="1">
    <location>
        <begin position="1254"/>
        <end position="1328"/>
    </location>
</feature>
<dbReference type="InParanoid" id="F0V719"/>
<dbReference type="eggNOG" id="ENOG502S9NP">
    <property type="taxonomic scope" value="Eukaryota"/>
</dbReference>
<feature type="compositionally biased region" description="Low complexity" evidence="1">
    <location>
        <begin position="2258"/>
        <end position="2270"/>
    </location>
</feature>
<feature type="compositionally biased region" description="Basic and acidic residues" evidence="1">
    <location>
        <begin position="975"/>
        <end position="985"/>
    </location>
</feature>
<feature type="compositionally biased region" description="Basic and acidic residues" evidence="1">
    <location>
        <begin position="1006"/>
        <end position="1017"/>
    </location>
</feature>
<dbReference type="EMBL" id="LN714474">
    <property type="protein sequence ID" value="CEL64089.1"/>
    <property type="molecule type" value="Genomic_DNA"/>
</dbReference>
<feature type="region of interest" description="Disordered" evidence="1">
    <location>
        <begin position="1877"/>
        <end position="1937"/>
    </location>
</feature>
<feature type="compositionally biased region" description="Low complexity" evidence="1">
    <location>
        <begin position="502"/>
        <end position="514"/>
    </location>
</feature>
<name>F0V719_NEOCL</name>
<evidence type="ECO:0000256" key="1">
    <source>
        <dbReference type="SAM" id="MobiDB-lite"/>
    </source>
</evidence>
<feature type="region of interest" description="Disordered" evidence="1">
    <location>
        <begin position="2310"/>
        <end position="2769"/>
    </location>
</feature>
<feature type="region of interest" description="Disordered" evidence="1">
    <location>
        <begin position="599"/>
        <end position="770"/>
    </location>
</feature>
<feature type="region of interest" description="Disordered" evidence="1">
    <location>
        <begin position="530"/>
        <end position="582"/>
    </location>
</feature>
<feature type="compositionally biased region" description="Basic and acidic residues" evidence="1">
    <location>
        <begin position="2877"/>
        <end position="2903"/>
    </location>
</feature>
<organism evidence="2 4">
    <name type="scientific">Neospora caninum (strain Liverpool)</name>
    <dbReference type="NCBI Taxonomy" id="572307"/>
    <lineage>
        <taxon>Eukaryota</taxon>
        <taxon>Sar</taxon>
        <taxon>Alveolata</taxon>
        <taxon>Apicomplexa</taxon>
        <taxon>Conoidasida</taxon>
        <taxon>Coccidia</taxon>
        <taxon>Eucoccidiorida</taxon>
        <taxon>Eimeriorina</taxon>
        <taxon>Sarcocystidae</taxon>
        <taxon>Neospora</taxon>
    </lineage>
</organism>
<feature type="compositionally biased region" description="Basic and acidic residues" evidence="1">
    <location>
        <begin position="2387"/>
        <end position="2419"/>
    </location>
</feature>
<feature type="compositionally biased region" description="Basic and acidic residues" evidence="1">
    <location>
        <begin position="275"/>
        <end position="302"/>
    </location>
</feature>
<feature type="compositionally biased region" description="Low complexity" evidence="1">
    <location>
        <begin position="1950"/>
        <end position="1965"/>
    </location>
</feature>
<feature type="compositionally biased region" description="Basic and acidic residues" evidence="1">
    <location>
        <begin position="3004"/>
        <end position="3013"/>
    </location>
</feature>
<dbReference type="RefSeq" id="XP_003879545.1">
    <property type="nucleotide sequence ID" value="XM_003879496.1"/>
</dbReference>
<feature type="compositionally biased region" description="Acidic residues" evidence="1">
    <location>
        <begin position="2865"/>
        <end position="2876"/>
    </location>
</feature>
<feature type="region of interest" description="Disordered" evidence="1">
    <location>
        <begin position="1728"/>
        <end position="1771"/>
    </location>
</feature>
<feature type="compositionally biased region" description="Polar residues" evidence="1">
    <location>
        <begin position="964"/>
        <end position="974"/>
    </location>
</feature>
<dbReference type="EMBL" id="FR823380">
    <property type="protein sequence ID" value="CBZ49510.1"/>
    <property type="molecule type" value="Genomic_DNA"/>
</dbReference>
<feature type="region of interest" description="Disordered" evidence="1">
    <location>
        <begin position="1825"/>
        <end position="1850"/>
    </location>
</feature>
<feature type="compositionally biased region" description="Basic and acidic residues" evidence="1">
    <location>
        <begin position="617"/>
        <end position="626"/>
    </location>
</feature>
<feature type="compositionally biased region" description="Basic and acidic residues" evidence="1">
    <location>
        <begin position="2922"/>
        <end position="2955"/>
    </location>
</feature>
<feature type="region of interest" description="Disordered" evidence="1">
    <location>
        <begin position="1193"/>
        <end position="1380"/>
    </location>
</feature>
<reference evidence="2" key="2">
    <citation type="submission" date="2011-03" db="EMBL/GenBank/DDBJ databases">
        <title>Comparative genomics and transcriptomics of Neospora caninum and Toxoplasma gondii.</title>
        <authorList>
            <person name="Reid A.J."/>
            <person name="Sohal A."/>
            <person name="Harris D."/>
            <person name="Quail M."/>
            <person name="Sanders M."/>
            <person name="Berriman M."/>
            <person name="Wastling J.M."/>
            <person name="Pain A."/>
        </authorList>
    </citation>
    <scope>NUCLEOTIDE SEQUENCE</scope>
    <source>
        <strain evidence="2">Liverpool</strain>
    </source>
</reference>
<dbReference type="OrthoDB" id="10693124at2759"/>
<feature type="compositionally biased region" description="Basic and acidic residues" evidence="1">
    <location>
        <begin position="2725"/>
        <end position="2759"/>
    </location>
</feature>
<feature type="compositionally biased region" description="Polar residues" evidence="1">
    <location>
        <begin position="1085"/>
        <end position="1097"/>
    </location>
</feature>
<feature type="region of interest" description="Disordered" evidence="1">
    <location>
        <begin position="1950"/>
        <end position="2086"/>
    </location>
</feature>
<feature type="compositionally biased region" description="Basic and acidic residues" evidence="1">
    <location>
        <begin position="2426"/>
        <end position="2446"/>
    </location>
</feature>